<comment type="caution">
    <text evidence="6">The sequence shown here is derived from an EMBL/GenBank/DDBJ whole genome shotgun (WGS) entry which is preliminary data.</text>
</comment>
<evidence type="ECO:0000256" key="5">
    <source>
        <dbReference type="HAMAP-Rule" id="MF_01600"/>
    </source>
</evidence>
<dbReference type="PANTHER" id="PTHR39344">
    <property type="entry name" value="UPF0182 PROTEIN SLL1060"/>
    <property type="match status" value="1"/>
</dbReference>
<organism evidence="6 7">
    <name type="scientific">Microcystis viridis Mv_BB_P_19951000_S68D</name>
    <dbReference type="NCBI Taxonomy" id="2486270"/>
    <lineage>
        <taxon>Bacteria</taxon>
        <taxon>Bacillati</taxon>
        <taxon>Cyanobacteriota</taxon>
        <taxon>Cyanophyceae</taxon>
        <taxon>Oscillatoriophycideae</taxon>
        <taxon>Chroococcales</taxon>
        <taxon>Microcystaceae</taxon>
        <taxon>Microcystis</taxon>
    </lineage>
</organism>
<dbReference type="InterPro" id="IPR005372">
    <property type="entry name" value="UPF0182"/>
</dbReference>
<dbReference type="HAMAP" id="MF_01600">
    <property type="entry name" value="UPF0182"/>
    <property type="match status" value="1"/>
</dbReference>
<dbReference type="Proteomes" id="UP000320674">
    <property type="component" value="Unassembled WGS sequence"/>
</dbReference>
<feature type="transmembrane region" description="Helical" evidence="5">
    <location>
        <begin position="279"/>
        <end position="299"/>
    </location>
</feature>
<evidence type="ECO:0000256" key="2">
    <source>
        <dbReference type="ARBA" id="ARBA00022692"/>
    </source>
</evidence>
<name>A0A552HBF3_MICVR</name>
<dbReference type="EMBL" id="SFAZ01000285">
    <property type="protein sequence ID" value="TRU68552.1"/>
    <property type="molecule type" value="Genomic_DNA"/>
</dbReference>
<keyword evidence="3 5" id="KW-1133">Transmembrane helix</keyword>
<comment type="subcellular location">
    <subcellularLocation>
        <location evidence="5">Cell membrane</location>
        <topology evidence="5">Multi-pass membrane protein</topology>
    </subcellularLocation>
</comment>
<feature type="transmembrane region" description="Helical" evidence="5">
    <location>
        <begin position="360"/>
        <end position="390"/>
    </location>
</feature>
<gene>
    <name evidence="6" type="ORF">EWV77_20075</name>
</gene>
<dbReference type="NCBIfam" id="NF002707">
    <property type="entry name" value="PRK02509.1"/>
    <property type="match status" value="1"/>
</dbReference>
<dbReference type="PANTHER" id="PTHR39344:SF1">
    <property type="entry name" value="UPF0182 PROTEIN SLL1060"/>
    <property type="match status" value="1"/>
</dbReference>
<proteinExistence type="inferred from homology"/>
<sequence>MLIRHNRSSIAKPILLFLGCLVIGQLGVLVVANSLWFTEMGYLNTFLKQLSWQLGLGWGSAILSLLFIFTNLRLAQRFRWQKPKEDSYPLSPQSPSINLLGLLIIATGIGAWIGSMLLYYSKLALSLWTPDFNLPNLSSSLSSPLEIVWIRQVLNDISSNLWQGVIIALLVLGLLIKTEYFLRIISILFTVMLSFIIAGQWANFLKYFYGVPFNINDPQYGNDISFYIFQLPLWQLLELWLGGVGIYTLFAVSLTYLFSANSLSLGTFPGFSRPQLRHLYALWSGLMGLLVLHHIIQRYLLLYSPEGVVYGAGYIDVHVGQFIEIILGIIAGITSIWLGEKALFGKKDRRKLYKNAKKKLVFSPYLIPVFLYLFLYLIVWISGIVISGLLQRTIVQPNELVRERPYIERSIQSTRAAFSLDRIDAQVFDPQAELNAEVLERNHLTIDNIRLWDTKPLLETNRQLQQIRLYYKFPDADIDRYQVRVGSHQKIEERQISEKQQTIIAARELDYSAVPTSANTWVNKHLVYTHGYGFTLSPVNLVAAGGLPYYFVKDIGTNKDEGALQTSSELIDYSIPIGKPRIYYGELTNNYVMTPTTVEELDFPSGDGNVYNTYDGKGGILVGTGWRRWLFALYLRDWQMLFSQDFTPETRLLMRRDIQNRVQTIAPFLSYDRNPYLVAADVGDSSSKLHWIIDAYTISDRYPYSDPGKDKFNYIRNSVKVVVDAYHGTVNFYVADQNDPIIQTWSKIFPHLFKSLAEMPKTLRSHIRYPEDLFSTQAERLLTYHMTDPQVFYNREDQWEIPLEIYGTEPQAVSPYYLIMKLPDADKEEFILLHPYTPSSRQNLIAWLAARSDDREYGNLLLYQFPKQRLVYGPNQIEALINQDPDISQQISLWNRDGSKVLQGHLLIIPIEQSLLYVEPLYLVADQNSVPTIARVTVAYQNKIVMEPTLKEALEKLFRQFKNETHQPQELTKKGSSGTV</sequence>
<feature type="transmembrane region" description="Helical" evidence="5">
    <location>
        <begin position="161"/>
        <end position="177"/>
    </location>
</feature>
<keyword evidence="2 5" id="KW-0812">Transmembrane</keyword>
<evidence type="ECO:0000313" key="6">
    <source>
        <dbReference type="EMBL" id="TRU68552.1"/>
    </source>
</evidence>
<feature type="transmembrane region" description="Helical" evidence="5">
    <location>
        <begin position="56"/>
        <end position="75"/>
    </location>
</feature>
<protein>
    <recommendedName>
        <fullName evidence="5">UPF0182 protein EWV77_20075</fullName>
    </recommendedName>
</protein>
<keyword evidence="1 5" id="KW-1003">Cell membrane</keyword>
<evidence type="ECO:0000256" key="3">
    <source>
        <dbReference type="ARBA" id="ARBA00022989"/>
    </source>
</evidence>
<dbReference type="GO" id="GO:0005886">
    <property type="term" value="C:plasma membrane"/>
    <property type="evidence" value="ECO:0007669"/>
    <property type="project" value="UniProtKB-SubCell"/>
</dbReference>
<feature type="transmembrane region" description="Helical" evidence="5">
    <location>
        <begin position="184"/>
        <end position="202"/>
    </location>
</feature>
<accession>A0A552HBF3</accession>
<evidence type="ECO:0000256" key="4">
    <source>
        <dbReference type="ARBA" id="ARBA00023136"/>
    </source>
</evidence>
<dbReference type="Pfam" id="PF03699">
    <property type="entry name" value="UPF0182"/>
    <property type="match status" value="1"/>
</dbReference>
<feature type="transmembrane region" description="Helical" evidence="5">
    <location>
        <begin position="14"/>
        <end position="36"/>
    </location>
</feature>
<feature type="transmembrane region" description="Helical" evidence="5">
    <location>
        <begin position="96"/>
        <end position="120"/>
    </location>
</feature>
<dbReference type="GO" id="GO:0005576">
    <property type="term" value="C:extracellular region"/>
    <property type="evidence" value="ECO:0007669"/>
    <property type="project" value="TreeGrafter"/>
</dbReference>
<feature type="transmembrane region" description="Helical" evidence="5">
    <location>
        <begin position="239"/>
        <end position="258"/>
    </location>
</feature>
<evidence type="ECO:0000313" key="7">
    <source>
        <dbReference type="Proteomes" id="UP000320674"/>
    </source>
</evidence>
<evidence type="ECO:0000256" key="1">
    <source>
        <dbReference type="ARBA" id="ARBA00022475"/>
    </source>
</evidence>
<keyword evidence="4 5" id="KW-0472">Membrane</keyword>
<reference evidence="6 7" key="1">
    <citation type="submission" date="2019-01" db="EMBL/GenBank/DDBJ databases">
        <title>Coherence of Microcystis species and biogeography revealed through population genomics.</title>
        <authorList>
            <person name="Perez-Carrascal O.M."/>
            <person name="Terrat Y."/>
            <person name="Giani A."/>
            <person name="Fortin N."/>
            <person name="Tromas N."/>
            <person name="Shapiro B.J."/>
        </authorList>
    </citation>
    <scope>NUCLEOTIDE SEQUENCE [LARGE SCALE GENOMIC DNA]</scope>
    <source>
        <strain evidence="6">Mv_BB_P_19951000_S68D</strain>
    </source>
</reference>
<dbReference type="AlphaFoldDB" id="A0A552HBF3"/>
<comment type="similarity">
    <text evidence="5">Belongs to the UPF0182 family.</text>
</comment>
<feature type="transmembrane region" description="Helical" evidence="5">
    <location>
        <begin position="319"/>
        <end position="339"/>
    </location>
</feature>